<dbReference type="EMBL" id="CP000916">
    <property type="protein sequence ID" value="ACM23720.1"/>
    <property type="molecule type" value="Genomic_DNA"/>
</dbReference>
<name>B9K9T7_THENN</name>
<dbReference type="PANTHER" id="PTHR10683:SF40">
    <property type="entry name" value="FRUCTOSE-6-PHOSPHATE ALDOLASE 1-RELATED"/>
    <property type="match status" value="1"/>
</dbReference>
<gene>
    <name evidence="2" type="ordered locus">CTN_1544</name>
</gene>
<dbReference type="PANTHER" id="PTHR10683">
    <property type="entry name" value="TRANSALDOLASE"/>
    <property type="match status" value="1"/>
</dbReference>
<dbReference type="Gene3D" id="3.20.20.70">
    <property type="entry name" value="Aldolase class I"/>
    <property type="match status" value="1"/>
</dbReference>
<evidence type="ECO:0000256" key="1">
    <source>
        <dbReference type="ARBA" id="ARBA00023270"/>
    </source>
</evidence>
<dbReference type="SUPFAM" id="SSF51569">
    <property type="entry name" value="Aldolase"/>
    <property type="match status" value="1"/>
</dbReference>
<reference evidence="2 3" key="1">
    <citation type="journal article" date="2009" name="Biosci. Biotechnol. Biochem.">
        <title>WeGAS: a web-based microbial genome annotation system.</title>
        <authorList>
            <person name="Lee D."/>
            <person name="Seo H."/>
            <person name="Park C."/>
            <person name="Park K."/>
        </authorList>
    </citation>
    <scope>NUCLEOTIDE SEQUENCE [LARGE SCALE GENOMIC DNA]</scope>
    <source>
        <strain evidence="3">ATCC 49049 / DSM 4359 / NBRC 107923 / NS-E</strain>
    </source>
</reference>
<evidence type="ECO:0000313" key="3">
    <source>
        <dbReference type="Proteomes" id="UP000000445"/>
    </source>
</evidence>
<sequence>MRMKFFLDSANLEEIKYAIKKWKIDGITTNPRHLMVAGMTVEDFAREVKELVEGTHITVSLEVNPHLEDPKEIVDQATSLASLSNNFVIKIPATESGFEALAELSSKGVKVNITLVFNLVQALQAARLGAYYISPFVGWREERGELNTDFINQIVKAVKGYGYSSQIIVAAVRSAKHFVEAALAGADIVTAGFQVYKRAFDNPYTRMGLQIFSDAWNSIYGR</sequence>
<accession>B9K9T7</accession>
<dbReference type="InterPro" id="IPR013785">
    <property type="entry name" value="Aldolase_TIM"/>
</dbReference>
<protein>
    <submittedName>
        <fullName evidence="2">Fructose-6-phosphate aldolase</fullName>
    </submittedName>
</protein>
<proteinExistence type="predicted"/>
<dbReference type="GO" id="GO:0005975">
    <property type="term" value="P:carbohydrate metabolic process"/>
    <property type="evidence" value="ECO:0007669"/>
    <property type="project" value="InterPro"/>
</dbReference>
<dbReference type="eggNOG" id="COG0176">
    <property type="taxonomic scope" value="Bacteria"/>
</dbReference>
<organism evidence="2 3">
    <name type="scientific">Thermotoga neapolitana (strain ATCC 49049 / DSM 4359 / NBRC 107923 / NS-E)</name>
    <dbReference type="NCBI Taxonomy" id="309803"/>
    <lineage>
        <taxon>Bacteria</taxon>
        <taxon>Thermotogati</taxon>
        <taxon>Thermotogota</taxon>
        <taxon>Thermotogae</taxon>
        <taxon>Thermotogales</taxon>
        <taxon>Thermotogaceae</taxon>
        <taxon>Thermotoga</taxon>
    </lineage>
</organism>
<dbReference type="InterPro" id="IPR001585">
    <property type="entry name" value="TAL/FSA"/>
</dbReference>
<dbReference type="KEGG" id="tna:CTN_1544"/>
<keyword evidence="3" id="KW-1185">Reference proteome</keyword>
<keyword evidence="1" id="KW-0704">Schiff base</keyword>
<dbReference type="AlphaFoldDB" id="B9K9T7"/>
<dbReference type="Pfam" id="PF00923">
    <property type="entry name" value="TAL_FSA"/>
    <property type="match status" value="1"/>
</dbReference>
<dbReference type="STRING" id="309803.CTN_1544"/>
<dbReference type="HOGENOM" id="CLU_079764_0_0_0"/>
<evidence type="ECO:0000313" key="2">
    <source>
        <dbReference type="EMBL" id="ACM23720.1"/>
    </source>
</evidence>
<dbReference type="Proteomes" id="UP000000445">
    <property type="component" value="Chromosome"/>
</dbReference>